<dbReference type="GO" id="GO:0016020">
    <property type="term" value="C:membrane"/>
    <property type="evidence" value="ECO:0007669"/>
    <property type="project" value="UniProtKB-SubCell"/>
</dbReference>
<dbReference type="AlphaFoldDB" id="A0AA49JG14"/>
<evidence type="ECO:0000256" key="1">
    <source>
        <dbReference type="ARBA" id="ARBA00004141"/>
    </source>
</evidence>
<feature type="transmembrane region" description="Helical" evidence="5">
    <location>
        <begin position="110"/>
        <end position="130"/>
    </location>
</feature>
<sequence>MIPHEKFTAAYALARLPIGFSFFGHGLVRIPKLSIFAEGMSQSFTDTLLPEGFVLGFAYVLPFVELLLGVAIILGIAMRKTTTVGIALICILIFGSSLQESWSSVATQMFYGLYFSLLYLFADYNGYTLLHQKRNNDGFKINA</sequence>
<name>A0AA49JG14_9BACT</name>
<keyword evidence="4 5" id="KW-0472">Membrane</keyword>
<gene>
    <name evidence="6" type="ORF">K4G66_25485</name>
</gene>
<dbReference type="EMBL" id="CP120682">
    <property type="protein sequence ID" value="WKN35725.1"/>
    <property type="molecule type" value="Genomic_DNA"/>
</dbReference>
<evidence type="ECO:0000313" key="6">
    <source>
        <dbReference type="EMBL" id="WKN35725.1"/>
    </source>
</evidence>
<evidence type="ECO:0000256" key="3">
    <source>
        <dbReference type="ARBA" id="ARBA00022989"/>
    </source>
</evidence>
<evidence type="ECO:0000256" key="5">
    <source>
        <dbReference type="SAM" id="Phobius"/>
    </source>
</evidence>
<feature type="transmembrane region" description="Helical" evidence="5">
    <location>
        <begin position="81"/>
        <end position="98"/>
    </location>
</feature>
<feature type="transmembrane region" description="Helical" evidence="5">
    <location>
        <begin position="12"/>
        <end position="32"/>
    </location>
</feature>
<keyword evidence="2 5" id="KW-0812">Transmembrane</keyword>
<comment type="subcellular location">
    <subcellularLocation>
        <location evidence="1">Membrane</location>
        <topology evidence="1">Multi-pass membrane protein</topology>
    </subcellularLocation>
</comment>
<feature type="transmembrane region" description="Helical" evidence="5">
    <location>
        <begin position="52"/>
        <end position="74"/>
    </location>
</feature>
<keyword evidence="3 5" id="KW-1133">Transmembrane helix</keyword>
<dbReference type="InterPro" id="IPR032808">
    <property type="entry name" value="DoxX"/>
</dbReference>
<evidence type="ECO:0000256" key="2">
    <source>
        <dbReference type="ARBA" id="ARBA00022692"/>
    </source>
</evidence>
<proteinExistence type="predicted"/>
<evidence type="ECO:0000256" key="4">
    <source>
        <dbReference type="ARBA" id="ARBA00023136"/>
    </source>
</evidence>
<dbReference type="Pfam" id="PF07681">
    <property type="entry name" value="DoxX"/>
    <property type="match status" value="1"/>
</dbReference>
<protein>
    <submittedName>
        <fullName evidence="6">DoxX family protein</fullName>
    </submittedName>
</protein>
<organism evidence="6">
    <name type="scientific">Roseihalotalea indica</name>
    <dbReference type="NCBI Taxonomy" id="2867963"/>
    <lineage>
        <taxon>Bacteria</taxon>
        <taxon>Pseudomonadati</taxon>
        <taxon>Bacteroidota</taxon>
        <taxon>Cytophagia</taxon>
        <taxon>Cytophagales</taxon>
        <taxon>Catalimonadaceae</taxon>
        <taxon>Roseihalotalea</taxon>
    </lineage>
</organism>
<reference evidence="6" key="2">
    <citation type="journal article" date="2024" name="Antonie Van Leeuwenhoek">
        <title>Roseihalotalea indica gen. nov., sp. nov., a halophilic Bacteroidetes from mesopelagic Southwest Indian Ocean with higher carbohydrate metabolic potential.</title>
        <authorList>
            <person name="Chen B."/>
            <person name="Zhang M."/>
            <person name="Lin D."/>
            <person name="Ye J."/>
            <person name="Tang K."/>
        </authorList>
    </citation>
    <scope>NUCLEOTIDE SEQUENCE</scope>
    <source>
        <strain evidence="6">TK19036</strain>
    </source>
</reference>
<accession>A0AA49JG14</accession>
<reference evidence="6" key="1">
    <citation type="journal article" date="2023" name="Comput. Struct. Biotechnol. J.">
        <title>Discovery of a novel marine Bacteroidetes with a rich repertoire of carbohydrate-active enzymes.</title>
        <authorList>
            <person name="Chen B."/>
            <person name="Liu G."/>
            <person name="Chen Q."/>
            <person name="Wang H."/>
            <person name="Liu L."/>
            <person name="Tang K."/>
        </authorList>
    </citation>
    <scope>NUCLEOTIDE SEQUENCE</scope>
    <source>
        <strain evidence="6">TK19036</strain>
    </source>
</reference>